<keyword evidence="1" id="KW-1133">Transmembrane helix</keyword>
<evidence type="ECO:0000313" key="2">
    <source>
        <dbReference type="EMBL" id="GGO89340.1"/>
    </source>
</evidence>
<gene>
    <name evidence="2" type="ORF">GCM10012280_32210</name>
</gene>
<feature type="transmembrane region" description="Helical" evidence="1">
    <location>
        <begin position="105"/>
        <end position="123"/>
    </location>
</feature>
<evidence type="ECO:0000313" key="3">
    <source>
        <dbReference type="Proteomes" id="UP000641932"/>
    </source>
</evidence>
<dbReference type="Proteomes" id="UP000641932">
    <property type="component" value="Unassembled WGS sequence"/>
</dbReference>
<dbReference type="AlphaFoldDB" id="A0A917ZR58"/>
<proteinExistence type="predicted"/>
<dbReference type="Pfam" id="PF10825">
    <property type="entry name" value="DUF2752"/>
    <property type="match status" value="1"/>
</dbReference>
<comment type="caution">
    <text evidence="2">The sequence shown here is derived from an EMBL/GenBank/DDBJ whole genome shotgun (WGS) entry which is preliminary data.</text>
</comment>
<keyword evidence="1" id="KW-0472">Membrane</keyword>
<dbReference type="EMBL" id="BMMS01000013">
    <property type="protein sequence ID" value="GGO89340.1"/>
    <property type="molecule type" value="Genomic_DNA"/>
</dbReference>
<keyword evidence="1" id="KW-0812">Transmembrane</keyword>
<evidence type="ECO:0008006" key="4">
    <source>
        <dbReference type="Google" id="ProtNLM"/>
    </source>
</evidence>
<dbReference type="InterPro" id="IPR021215">
    <property type="entry name" value="DUF2752"/>
</dbReference>
<reference evidence="2" key="1">
    <citation type="journal article" date="2014" name="Int. J. Syst. Evol. Microbiol.">
        <title>Complete genome sequence of Corynebacterium casei LMG S-19264T (=DSM 44701T), isolated from a smear-ripened cheese.</title>
        <authorList>
            <consortium name="US DOE Joint Genome Institute (JGI-PGF)"/>
            <person name="Walter F."/>
            <person name="Albersmeier A."/>
            <person name="Kalinowski J."/>
            <person name="Ruckert C."/>
        </authorList>
    </citation>
    <scope>NUCLEOTIDE SEQUENCE</scope>
    <source>
        <strain evidence="2">CGMCC 4.7201</strain>
    </source>
</reference>
<organism evidence="2 3">
    <name type="scientific">Wenjunlia tyrosinilytica</name>
    <dbReference type="NCBI Taxonomy" id="1544741"/>
    <lineage>
        <taxon>Bacteria</taxon>
        <taxon>Bacillati</taxon>
        <taxon>Actinomycetota</taxon>
        <taxon>Actinomycetes</taxon>
        <taxon>Kitasatosporales</taxon>
        <taxon>Streptomycetaceae</taxon>
        <taxon>Wenjunlia</taxon>
    </lineage>
</organism>
<keyword evidence="3" id="KW-1185">Reference proteome</keyword>
<evidence type="ECO:0000256" key="1">
    <source>
        <dbReference type="SAM" id="Phobius"/>
    </source>
</evidence>
<name>A0A917ZR58_9ACTN</name>
<reference evidence="2" key="2">
    <citation type="submission" date="2020-09" db="EMBL/GenBank/DDBJ databases">
        <authorList>
            <person name="Sun Q."/>
            <person name="Zhou Y."/>
        </authorList>
    </citation>
    <scope>NUCLEOTIDE SEQUENCE</scope>
    <source>
        <strain evidence="2">CGMCC 4.7201</strain>
    </source>
</reference>
<protein>
    <recommendedName>
        <fullName evidence="4">DUF2752 domain-containing protein</fullName>
    </recommendedName>
</protein>
<sequence length="157" mass="16621">MSQQSPSARAPIRAPIRVRVRLPARLRLRVRALARHPAAPPLGAVTAATAAATYLWGTDPHGPGGLLPRCPFHWATGLLCPFCGGTRLAYDLLHGDFAAAPHDNAALLAATPVLAFVFGRWLVAGLRGRRYAPRLDSRGTAAVLAVAVAWAVVRNVA</sequence>
<feature type="transmembrane region" description="Helical" evidence="1">
    <location>
        <begin position="38"/>
        <end position="57"/>
    </location>
</feature>
<accession>A0A917ZR58</accession>